<dbReference type="Gene3D" id="1.10.10.60">
    <property type="entry name" value="Homeodomain-like"/>
    <property type="match status" value="1"/>
</dbReference>
<evidence type="ECO:0000256" key="1">
    <source>
        <dbReference type="ARBA" id="ARBA00002167"/>
    </source>
</evidence>
<evidence type="ECO:0000256" key="9">
    <source>
        <dbReference type="ARBA" id="ARBA00023163"/>
    </source>
</evidence>
<evidence type="ECO:0000256" key="5">
    <source>
        <dbReference type="ARBA" id="ARBA00022840"/>
    </source>
</evidence>
<dbReference type="InterPro" id="IPR009057">
    <property type="entry name" value="Homeodomain-like_sf"/>
</dbReference>
<reference evidence="13" key="1">
    <citation type="journal article" date="2021" name="bioRxiv">
        <title>Unraveling nitrogen, sulfur and carbon metabolic pathways and microbial community transcriptional responses to substrate deprivation and toxicity stresses in a bioreactor mimicking anoxic brackish coastal sediment conditions.</title>
        <authorList>
            <person name="Martins P.D."/>
            <person name="Echeveste M.J."/>
            <person name="Arshad A."/>
            <person name="Kurth J."/>
            <person name="Ouboter H."/>
            <person name="Jetten M.S.M."/>
            <person name="Welte C.U."/>
        </authorList>
    </citation>
    <scope>NUCLEOTIDE SEQUENCE</scope>
    <source>
        <strain evidence="13">MAG_39</strain>
    </source>
</reference>
<organism evidence="13 14">
    <name type="scientific">Candidatus Nitrobium versatile</name>
    <dbReference type="NCBI Taxonomy" id="2884831"/>
    <lineage>
        <taxon>Bacteria</taxon>
        <taxon>Pseudomonadati</taxon>
        <taxon>Nitrospirota</taxon>
        <taxon>Nitrospiria</taxon>
        <taxon>Nitrospirales</taxon>
        <taxon>Nitrospiraceae</taxon>
        <taxon>Candidatus Nitrobium</taxon>
    </lineage>
</organism>
<dbReference type="InterPro" id="IPR002197">
    <property type="entry name" value="HTH_Fis"/>
</dbReference>
<evidence type="ECO:0000256" key="6">
    <source>
        <dbReference type="ARBA" id="ARBA00023015"/>
    </source>
</evidence>
<dbReference type="SMART" id="SM00382">
    <property type="entry name" value="AAA"/>
    <property type="match status" value="1"/>
</dbReference>
<evidence type="ECO:0000256" key="8">
    <source>
        <dbReference type="ARBA" id="ARBA00023159"/>
    </source>
</evidence>
<dbReference type="Proteomes" id="UP000705867">
    <property type="component" value="Unassembled WGS sequence"/>
</dbReference>
<dbReference type="SUPFAM" id="SSF52540">
    <property type="entry name" value="P-loop containing nucleoside triphosphate hydrolases"/>
    <property type="match status" value="1"/>
</dbReference>
<dbReference type="Pfam" id="PF01590">
    <property type="entry name" value="GAF"/>
    <property type="match status" value="1"/>
</dbReference>
<evidence type="ECO:0000313" key="14">
    <source>
        <dbReference type="Proteomes" id="UP000705867"/>
    </source>
</evidence>
<dbReference type="Gene3D" id="3.30.450.40">
    <property type="match status" value="1"/>
</dbReference>
<gene>
    <name evidence="13" type="primary">nifA</name>
    <name evidence="13" type="ORF">K8I29_01530</name>
</gene>
<comment type="caution">
    <text evidence="13">The sequence shown here is derived from an EMBL/GenBank/DDBJ whole genome shotgun (WGS) entry which is preliminary data.</text>
</comment>
<dbReference type="InterPro" id="IPR027417">
    <property type="entry name" value="P-loop_NTPase"/>
</dbReference>
<dbReference type="Pfam" id="PF00158">
    <property type="entry name" value="Sigma54_activat"/>
    <property type="match status" value="1"/>
</dbReference>
<dbReference type="PANTHER" id="PTHR32071:SF57">
    <property type="entry name" value="C4-DICARBOXYLATE TRANSPORT TRANSCRIPTIONAL REGULATORY PROTEIN DCTD"/>
    <property type="match status" value="1"/>
</dbReference>
<dbReference type="Pfam" id="PF02954">
    <property type="entry name" value="HTH_8"/>
    <property type="match status" value="1"/>
</dbReference>
<dbReference type="CDD" id="cd00009">
    <property type="entry name" value="AAA"/>
    <property type="match status" value="1"/>
</dbReference>
<dbReference type="GO" id="GO:0000160">
    <property type="term" value="P:phosphorelay signal transduction system"/>
    <property type="evidence" value="ECO:0007669"/>
    <property type="project" value="UniProtKB-UniRule"/>
</dbReference>
<keyword evidence="9 11" id="KW-0804">Transcription</keyword>
<name>A0A953JBL6_9BACT</name>
<dbReference type="GO" id="GO:0009399">
    <property type="term" value="P:nitrogen fixation"/>
    <property type="evidence" value="ECO:0007669"/>
    <property type="project" value="UniProtKB-UniRule"/>
</dbReference>
<evidence type="ECO:0000256" key="7">
    <source>
        <dbReference type="ARBA" id="ARBA00023125"/>
    </source>
</evidence>
<sequence>MTRDYHKPIEITALYEISKLLGSSLNLRQNLRGVMRTLSEYLDMKRGTVALRDNDEVSIIAAHGMSEEEIRRGRYRLGEGIIGQVAKHGSPIVIPNIGEEPLFLNKTGARQMIRKENIAFLCVPIKFKNEILGVLSVDRLFGAKGVSFEEDLRLLKIIASLVAQSVKLYREVEKEREAFLEEKESLRRQLKTKYRVESIIGQSDRMQEVYESIHRVAPSKANVLLRGESGTGKELAAKAIHYMSQRAKGPFIKFNCASIPEGLLESELFGHEKGAFTGAMTMRKGKFELAHGGTLFLDEIGDLPLSLQPKILRVLQEKEFERVGGERTIKVDVRLIAATSRNLEELVAAGKYREDLYYRLNVVPILLPSLRERKEDIPVLVEYFLKKYNEENEKSLTITPEVLNIFISYDWPGNVRELENTIERLVVMSRGSLVSPADLPMNIREQTFKARYAVQIKDALPSTIEDIERTKILEALKKTGGIQAKAARLLGLTARQIGYKMKKYNIQSAGPDLEI</sequence>
<dbReference type="Pfam" id="PF25601">
    <property type="entry name" value="AAA_lid_14"/>
    <property type="match status" value="1"/>
</dbReference>
<reference evidence="13" key="2">
    <citation type="submission" date="2021-08" db="EMBL/GenBank/DDBJ databases">
        <authorList>
            <person name="Dalcin Martins P."/>
        </authorList>
    </citation>
    <scope>NUCLEOTIDE SEQUENCE</scope>
    <source>
        <strain evidence="13">MAG_39</strain>
    </source>
</reference>
<evidence type="ECO:0000256" key="10">
    <source>
        <dbReference type="ARBA" id="ARBA00023231"/>
    </source>
</evidence>
<dbReference type="PRINTS" id="PR01590">
    <property type="entry name" value="HTHFIS"/>
</dbReference>
<dbReference type="GO" id="GO:0043565">
    <property type="term" value="F:sequence-specific DNA binding"/>
    <property type="evidence" value="ECO:0007669"/>
    <property type="project" value="InterPro"/>
</dbReference>
<keyword evidence="11" id="KW-0902">Two-component regulatory system</keyword>
<dbReference type="InterPro" id="IPR025943">
    <property type="entry name" value="Sigma_54_int_dom_ATP-bd_2"/>
</dbReference>
<dbReference type="NCBIfam" id="TIGR01817">
    <property type="entry name" value="nifA"/>
    <property type="match status" value="1"/>
</dbReference>
<keyword evidence="10 11" id="KW-0535">Nitrogen fixation</keyword>
<keyword evidence="4" id="KW-0547">Nucleotide-binding</keyword>
<dbReference type="Gene3D" id="3.40.50.300">
    <property type="entry name" value="P-loop containing nucleotide triphosphate hydrolases"/>
    <property type="match status" value="1"/>
</dbReference>
<proteinExistence type="predicted"/>
<dbReference type="InterPro" id="IPR025944">
    <property type="entry name" value="Sigma_54_int_dom_CS"/>
</dbReference>
<dbReference type="Gene3D" id="1.10.8.60">
    <property type="match status" value="1"/>
</dbReference>
<comment type="function">
    <text evidence="1 11">Required for activation of most nif operons, which are directly involved in nitrogen fixation.</text>
</comment>
<dbReference type="PROSITE" id="PS50045">
    <property type="entry name" value="SIGMA54_INTERACT_4"/>
    <property type="match status" value="1"/>
</dbReference>
<keyword evidence="7 11" id="KW-0238">DNA-binding</keyword>
<dbReference type="SUPFAM" id="SSF55781">
    <property type="entry name" value="GAF domain-like"/>
    <property type="match status" value="1"/>
</dbReference>
<dbReference type="FunFam" id="3.40.50.300:FF:000006">
    <property type="entry name" value="DNA-binding transcriptional regulator NtrC"/>
    <property type="match status" value="1"/>
</dbReference>
<dbReference type="SMART" id="SM00065">
    <property type="entry name" value="GAF"/>
    <property type="match status" value="1"/>
</dbReference>
<accession>A0A953JBL6</accession>
<dbReference type="GO" id="GO:0005524">
    <property type="term" value="F:ATP binding"/>
    <property type="evidence" value="ECO:0007669"/>
    <property type="project" value="UniProtKB-KW"/>
</dbReference>
<keyword evidence="8 11" id="KW-0010">Activator</keyword>
<dbReference type="InterPro" id="IPR003018">
    <property type="entry name" value="GAF"/>
</dbReference>
<dbReference type="InterPro" id="IPR029016">
    <property type="entry name" value="GAF-like_dom_sf"/>
</dbReference>
<dbReference type="GO" id="GO:0003700">
    <property type="term" value="F:DNA-binding transcription factor activity"/>
    <property type="evidence" value="ECO:0007669"/>
    <property type="project" value="UniProtKB-UniRule"/>
</dbReference>
<keyword evidence="6 11" id="KW-0805">Transcription regulation</keyword>
<evidence type="ECO:0000256" key="11">
    <source>
        <dbReference type="RuleBase" id="RU368029"/>
    </source>
</evidence>
<dbReference type="SUPFAM" id="SSF46689">
    <property type="entry name" value="Homeodomain-like"/>
    <property type="match status" value="1"/>
</dbReference>
<dbReference type="PANTHER" id="PTHR32071">
    <property type="entry name" value="TRANSCRIPTIONAL REGULATORY PROTEIN"/>
    <property type="match status" value="1"/>
</dbReference>
<dbReference type="InterPro" id="IPR058031">
    <property type="entry name" value="AAA_lid_NorR"/>
</dbReference>
<protein>
    <recommendedName>
        <fullName evidence="3 11">Nif-specific regulatory protein</fullName>
    </recommendedName>
</protein>
<dbReference type="PROSITE" id="PS00676">
    <property type="entry name" value="SIGMA54_INTERACT_2"/>
    <property type="match status" value="1"/>
</dbReference>
<evidence type="ECO:0000256" key="3">
    <source>
        <dbReference type="ARBA" id="ARBA00015308"/>
    </source>
</evidence>
<feature type="domain" description="Sigma-54 factor interaction" evidence="12">
    <location>
        <begin position="199"/>
        <end position="427"/>
    </location>
</feature>
<evidence type="ECO:0000256" key="2">
    <source>
        <dbReference type="ARBA" id="ARBA00011135"/>
    </source>
</evidence>
<dbReference type="InterPro" id="IPR003593">
    <property type="entry name" value="AAA+_ATPase"/>
</dbReference>
<keyword evidence="5" id="KW-0067">ATP-binding</keyword>
<dbReference type="AlphaFoldDB" id="A0A953JBL6"/>
<dbReference type="FunFam" id="1.10.8.60:FF:000014">
    <property type="entry name" value="DNA-binding transcriptional regulator NtrC"/>
    <property type="match status" value="1"/>
</dbReference>
<evidence type="ECO:0000256" key="4">
    <source>
        <dbReference type="ARBA" id="ARBA00022741"/>
    </source>
</evidence>
<dbReference type="InterPro" id="IPR002078">
    <property type="entry name" value="Sigma_54_int"/>
</dbReference>
<dbReference type="PROSITE" id="PS00688">
    <property type="entry name" value="SIGMA54_INTERACT_3"/>
    <property type="match status" value="1"/>
</dbReference>
<dbReference type="InterPro" id="IPR010113">
    <property type="entry name" value="Nif-specific_regulatory_prot"/>
</dbReference>
<evidence type="ECO:0000259" key="12">
    <source>
        <dbReference type="PROSITE" id="PS50045"/>
    </source>
</evidence>
<dbReference type="EMBL" id="JAIOIV010000015">
    <property type="protein sequence ID" value="MBZ0154881.1"/>
    <property type="molecule type" value="Genomic_DNA"/>
</dbReference>
<comment type="subunit">
    <text evidence="2 11">Interacts with sigma-54.</text>
</comment>
<evidence type="ECO:0000313" key="13">
    <source>
        <dbReference type="EMBL" id="MBZ0154881.1"/>
    </source>
</evidence>